<keyword evidence="4" id="KW-1185">Reference proteome</keyword>
<feature type="domain" description="FAS1" evidence="2">
    <location>
        <begin position="24"/>
        <end position="159"/>
    </location>
</feature>
<proteinExistence type="predicted"/>
<protein>
    <recommendedName>
        <fullName evidence="2">FAS1 domain-containing protein</fullName>
    </recommendedName>
</protein>
<feature type="domain" description="FAS1" evidence="2">
    <location>
        <begin position="331"/>
        <end position="472"/>
    </location>
</feature>
<dbReference type="PANTHER" id="PTHR10900:SF80">
    <property type="entry name" value="FASCICLIN-1"/>
    <property type="match status" value="1"/>
</dbReference>
<dbReference type="Pfam" id="PF02469">
    <property type="entry name" value="Fasciclin"/>
    <property type="match status" value="4"/>
</dbReference>
<dbReference type="GO" id="GO:0030198">
    <property type="term" value="P:extracellular matrix organization"/>
    <property type="evidence" value="ECO:0007669"/>
    <property type="project" value="TreeGrafter"/>
</dbReference>
<dbReference type="InterPro" id="IPR000782">
    <property type="entry name" value="FAS1_domain"/>
</dbReference>
<dbReference type="GO" id="GO:0031012">
    <property type="term" value="C:extracellular matrix"/>
    <property type="evidence" value="ECO:0007669"/>
    <property type="project" value="TreeGrafter"/>
</dbReference>
<dbReference type="Proteomes" id="UP000639338">
    <property type="component" value="Unassembled WGS sequence"/>
</dbReference>
<evidence type="ECO:0000259" key="2">
    <source>
        <dbReference type="PROSITE" id="PS50213"/>
    </source>
</evidence>
<dbReference type="PROSITE" id="PS50213">
    <property type="entry name" value="FAS1"/>
    <property type="match status" value="4"/>
</dbReference>
<feature type="chain" id="PRO_5032884353" description="FAS1 domain-containing protein" evidence="1">
    <location>
        <begin position="25"/>
        <end position="660"/>
    </location>
</feature>
<comment type="caution">
    <text evidence="3">The sequence shown here is derived from an EMBL/GenBank/DDBJ whole genome shotgun (WGS) entry which is preliminary data.</text>
</comment>
<dbReference type="InterPro" id="IPR036378">
    <property type="entry name" value="FAS1_dom_sf"/>
</dbReference>
<feature type="domain" description="FAS1" evidence="2">
    <location>
        <begin position="173"/>
        <end position="325"/>
    </location>
</feature>
<dbReference type="Gene3D" id="2.30.180.10">
    <property type="entry name" value="FAS1 domain"/>
    <property type="match status" value="4"/>
</dbReference>
<organism evidence="3 4">
    <name type="scientific">Aphidius gifuensis</name>
    <name type="common">Parasitoid wasp</name>
    <dbReference type="NCBI Taxonomy" id="684658"/>
    <lineage>
        <taxon>Eukaryota</taxon>
        <taxon>Metazoa</taxon>
        <taxon>Ecdysozoa</taxon>
        <taxon>Arthropoda</taxon>
        <taxon>Hexapoda</taxon>
        <taxon>Insecta</taxon>
        <taxon>Pterygota</taxon>
        <taxon>Neoptera</taxon>
        <taxon>Endopterygota</taxon>
        <taxon>Hymenoptera</taxon>
        <taxon>Apocrita</taxon>
        <taxon>Ichneumonoidea</taxon>
        <taxon>Braconidae</taxon>
        <taxon>Aphidiinae</taxon>
        <taxon>Aphidius</taxon>
    </lineage>
</organism>
<dbReference type="GO" id="GO:0005615">
    <property type="term" value="C:extracellular space"/>
    <property type="evidence" value="ECO:0007669"/>
    <property type="project" value="TreeGrafter"/>
</dbReference>
<keyword evidence="1" id="KW-0732">Signal</keyword>
<dbReference type="PANTHER" id="PTHR10900">
    <property type="entry name" value="PERIOSTIN-RELATED"/>
    <property type="match status" value="1"/>
</dbReference>
<name>A0A834XYV8_APHGI</name>
<dbReference type="SMART" id="SM00554">
    <property type="entry name" value="FAS1"/>
    <property type="match status" value="4"/>
</dbReference>
<dbReference type="EMBL" id="JACMRX010000002">
    <property type="protein sequence ID" value="KAF7994808.1"/>
    <property type="molecule type" value="Genomic_DNA"/>
</dbReference>
<evidence type="ECO:0000313" key="3">
    <source>
        <dbReference type="EMBL" id="KAF7994808.1"/>
    </source>
</evidence>
<dbReference type="AlphaFoldDB" id="A0A834XYV8"/>
<sequence length="660" mass="74914">MCLKMSCVAIVIFLGLHVVPNIQAVTVDVKMRDDSDLSEFYHLLEASQVANSTLMYRHVTVFAPTNRAFQETDSNDEHGDLVLYHMSNLPKTLDEMGDSISSELDGNPPLWVTRKRAYPHDEIYINNAKILEGSNFKSTIKLPSGDVKTQVLHKISDVLEPIQSISRESPIYNPNAFQFLNQSDSLKLGKHRIRTFRQCVLNNNKEDIFKQDGGYTFFIPDEEGFKSPFRPNKVDRQVIDGHVVPNHVLFTAPTPNDRPYETLANTDNFKVTISFLIDPNSKRMYVKSNTLIGDAAHPTGVVLSEIVKANIPVKNGVVHLIQRPLMVVDTTVQQFLMEKEDGPVYKFYQAIADYGDNFMDTITRLQDITLFAPSNAAWEEEGVKHILQDRKRFKEILNLHYVKEKLPLDKIRQKSVNQVPTAAAWKNLYFNVIEGSNGSQTVTVEGGGVNATVITANIAATNGIIHIIDRVLGIPYTTVLDKMRTDPMLNSTYTLGMRSDFNKMLNKPNQRYTFFVPRDSAWDNTRMNMASTYKKIFMPQFSYHTKQILERHVAVGEKGFSMADLKRLSSSEPTTLRTLRDSLKIRVREHDGSYQIEWQNRWIRVFRPDVACTNGIIHVIDDAFLTESDVTVTADVDDAASSIASFTPHFVMILIAKWLL</sequence>
<reference evidence="3 4" key="1">
    <citation type="submission" date="2020-08" db="EMBL/GenBank/DDBJ databases">
        <title>Aphidius gifuensis genome sequencing and assembly.</title>
        <authorList>
            <person name="Du Z."/>
        </authorList>
    </citation>
    <scope>NUCLEOTIDE SEQUENCE [LARGE SCALE GENOMIC DNA]</scope>
    <source>
        <strain evidence="3">YNYX2018</strain>
        <tissue evidence="3">Adults</tissue>
    </source>
</reference>
<dbReference type="OrthoDB" id="7700931at2759"/>
<feature type="signal peptide" evidence="1">
    <location>
        <begin position="1"/>
        <end position="24"/>
    </location>
</feature>
<evidence type="ECO:0000256" key="1">
    <source>
        <dbReference type="SAM" id="SignalP"/>
    </source>
</evidence>
<dbReference type="InterPro" id="IPR050904">
    <property type="entry name" value="Adhesion/Biosynth-related"/>
</dbReference>
<dbReference type="GO" id="GO:0050839">
    <property type="term" value="F:cell adhesion molecule binding"/>
    <property type="evidence" value="ECO:0007669"/>
    <property type="project" value="TreeGrafter"/>
</dbReference>
<gene>
    <name evidence="3" type="ORF">HCN44_004280</name>
</gene>
<dbReference type="GO" id="GO:0007155">
    <property type="term" value="P:cell adhesion"/>
    <property type="evidence" value="ECO:0007669"/>
    <property type="project" value="TreeGrafter"/>
</dbReference>
<dbReference type="SUPFAM" id="SSF82153">
    <property type="entry name" value="FAS1 domain"/>
    <property type="match status" value="4"/>
</dbReference>
<accession>A0A834XYV8</accession>
<feature type="domain" description="FAS1" evidence="2">
    <location>
        <begin position="476"/>
        <end position="624"/>
    </location>
</feature>
<evidence type="ECO:0000313" key="4">
    <source>
        <dbReference type="Proteomes" id="UP000639338"/>
    </source>
</evidence>